<protein>
    <submittedName>
        <fullName evidence="2">Uncharacterized protein</fullName>
    </submittedName>
</protein>
<dbReference type="Gene3D" id="3.20.20.140">
    <property type="entry name" value="Metal-dependent hydrolases"/>
    <property type="match status" value="1"/>
</dbReference>
<evidence type="ECO:0000313" key="3">
    <source>
        <dbReference type="Proteomes" id="UP001157418"/>
    </source>
</evidence>
<accession>A0AAU9MBH9</accession>
<evidence type="ECO:0000256" key="1">
    <source>
        <dbReference type="SAM" id="MobiDB-lite"/>
    </source>
</evidence>
<name>A0AAU9MBH9_9ASTR</name>
<feature type="region of interest" description="Disordered" evidence="1">
    <location>
        <begin position="1"/>
        <end position="37"/>
    </location>
</feature>
<feature type="compositionally biased region" description="Polar residues" evidence="1">
    <location>
        <begin position="1"/>
        <end position="29"/>
    </location>
</feature>
<keyword evidence="3" id="KW-1185">Reference proteome</keyword>
<comment type="caution">
    <text evidence="2">The sequence shown here is derived from an EMBL/GenBank/DDBJ whole genome shotgun (WGS) entry which is preliminary data.</text>
</comment>
<gene>
    <name evidence="2" type="ORF">LVIROSA_LOCUS10879</name>
</gene>
<dbReference type="AlphaFoldDB" id="A0AAU9MBH9"/>
<dbReference type="Proteomes" id="UP001157418">
    <property type="component" value="Unassembled WGS sequence"/>
</dbReference>
<organism evidence="2 3">
    <name type="scientific">Lactuca virosa</name>
    <dbReference type="NCBI Taxonomy" id="75947"/>
    <lineage>
        <taxon>Eukaryota</taxon>
        <taxon>Viridiplantae</taxon>
        <taxon>Streptophyta</taxon>
        <taxon>Embryophyta</taxon>
        <taxon>Tracheophyta</taxon>
        <taxon>Spermatophyta</taxon>
        <taxon>Magnoliopsida</taxon>
        <taxon>eudicotyledons</taxon>
        <taxon>Gunneridae</taxon>
        <taxon>Pentapetalae</taxon>
        <taxon>asterids</taxon>
        <taxon>campanulids</taxon>
        <taxon>Asterales</taxon>
        <taxon>Asteraceae</taxon>
        <taxon>Cichorioideae</taxon>
        <taxon>Cichorieae</taxon>
        <taxon>Lactucinae</taxon>
        <taxon>Lactuca</taxon>
    </lineage>
</organism>
<sequence>MSSSQLSTAKIGTAPSFHSRTLSNQSSESSTERNFEHRREWPCRSWRRYHCSNHHVSSPIGTYPSLLLSLSTSYSSEEDADMTDNADLDTTYLHTNGNAGHGSLPEHNNANGEHSVSGDLHGVQPDPVVADILRKEPEHETFVRLRISPFETPSSDEAEVYRALQGCLEMRKSYVFRESIAPWEKQVISDPSSPKRNPNPFEYTPETKYDVGLKFLTQVCS</sequence>
<reference evidence="2 3" key="1">
    <citation type="submission" date="2022-01" db="EMBL/GenBank/DDBJ databases">
        <authorList>
            <person name="Xiong W."/>
            <person name="Schranz E."/>
        </authorList>
    </citation>
    <scope>NUCLEOTIDE SEQUENCE [LARGE SCALE GENOMIC DNA]</scope>
</reference>
<dbReference type="EMBL" id="CAKMRJ010001112">
    <property type="protein sequence ID" value="CAH1423605.1"/>
    <property type="molecule type" value="Genomic_DNA"/>
</dbReference>
<evidence type="ECO:0000313" key="2">
    <source>
        <dbReference type="EMBL" id="CAH1423605.1"/>
    </source>
</evidence>
<proteinExistence type="predicted"/>